<keyword evidence="2 3" id="KW-0786">Thiamine pyrophosphate</keyword>
<feature type="domain" description="Thiamine pyrophosphate enzyme central" evidence="4">
    <location>
        <begin position="203"/>
        <end position="342"/>
    </location>
</feature>
<evidence type="ECO:0000256" key="2">
    <source>
        <dbReference type="ARBA" id="ARBA00023052"/>
    </source>
</evidence>
<evidence type="ECO:0000313" key="7">
    <source>
        <dbReference type="EMBL" id="MBL6454153.1"/>
    </source>
</evidence>
<dbReference type="Gene3D" id="3.40.50.1220">
    <property type="entry name" value="TPP-binding domain"/>
    <property type="match status" value="1"/>
</dbReference>
<proteinExistence type="inferred from homology"/>
<dbReference type="CDD" id="cd00568">
    <property type="entry name" value="TPP_enzymes"/>
    <property type="match status" value="1"/>
</dbReference>
<evidence type="ECO:0000259" key="5">
    <source>
        <dbReference type="Pfam" id="PF02775"/>
    </source>
</evidence>
<evidence type="ECO:0000313" key="8">
    <source>
        <dbReference type="Proteomes" id="UP000606490"/>
    </source>
</evidence>
<name>A0ABS1UXF1_9PROT</name>
<protein>
    <submittedName>
        <fullName evidence="7">Acetolactate synthase catalytic subunit</fullName>
    </submittedName>
</protein>
<dbReference type="InterPro" id="IPR012001">
    <property type="entry name" value="Thiamin_PyroP_enz_TPP-bd_dom"/>
</dbReference>
<dbReference type="SUPFAM" id="SSF52518">
    <property type="entry name" value="Thiamin diphosphate-binding fold (THDP-binding)"/>
    <property type="match status" value="2"/>
</dbReference>
<dbReference type="RefSeq" id="WP_202823879.1">
    <property type="nucleotide sequence ID" value="NZ_JAEUXJ010000001.1"/>
</dbReference>
<organism evidence="7 8">
    <name type="scientific">Belnapia mucosa</name>
    <dbReference type="NCBI Taxonomy" id="2804532"/>
    <lineage>
        <taxon>Bacteria</taxon>
        <taxon>Pseudomonadati</taxon>
        <taxon>Pseudomonadota</taxon>
        <taxon>Alphaproteobacteria</taxon>
        <taxon>Acetobacterales</taxon>
        <taxon>Roseomonadaceae</taxon>
        <taxon>Belnapia</taxon>
    </lineage>
</organism>
<sequence>MPDQASPVANATVALRLAEAFARHGVTLTFGQSLPSAFHLASPHAGIDQKVYRQENAGGAMADGYARVSRKVGVVTAQNGPAATLLVAPLAEALKASIPVLALVQEVTRDSTDRNAFQEMDHLGMFAPVAKWVRRIERADRLDDYVDMAFTAATSGRPGPAVLLVPADLLTDPAAPLSSLLRPRALSLGQVPLDRVVADPAAIAAAAEALATARHPLVVAGGGVHLSDASAELAALQEAAHLPVGTTVMGKGSADETHPLTLGVIGYVMGQGSRTQALRPMVDRADVVLLVGNRTNQNGTDSWKLFGPGTRFIHLDMDPMEVGRNYEAMRLVGDAKLTLAALTEALKACDLSAHKAARAGIEAEIVAGLAEWRRTIAGVTTRDAPLPRPERLMAELDALLRPEDIVVADASYSSIWVANYLTARRAGQRFLTPRGIAGLGWGLPMAIGAQIAAEEAGRGGRVVCLCGDGGFAHSWAELETLRRMALPVTTIVLNNGILGYQKHAEEVKFGEHTKAVNFTAVDHAAIARACGVEGIRIEASGEIRPALAAALEAGHPVLLDMVTDPDAKPPISFYAGHYPEPF</sequence>
<comment type="similarity">
    <text evidence="1 3">Belongs to the TPP enzyme family.</text>
</comment>
<dbReference type="Proteomes" id="UP000606490">
    <property type="component" value="Unassembled WGS sequence"/>
</dbReference>
<reference evidence="7 8" key="1">
    <citation type="submission" date="2021-01" db="EMBL/GenBank/DDBJ databases">
        <title>Belnapia mucosa sp. nov. and Belnapia arida sp. nov., isolated from the Tabernas Desert (Almeria, Spain).</title>
        <authorList>
            <person name="Molina-Menor E."/>
            <person name="Vidal-Verdu A."/>
            <person name="Calonge A."/>
            <person name="Satari L."/>
            <person name="Pereto Magraner J."/>
            <person name="Porcar Miralles M."/>
        </authorList>
    </citation>
    <scope>NUCLEOTIDE SEQUENCE [LARGE SCALE GENOMIC DNA]</scope>
    <source>
        <strain evidence="7 8">T6</strain>
    </source>
</reference>
<dbReference type="NCBIfam" id="NF004772">
    <property type="entry name" value="PRK06112.1"/>
    <property type="match status" value="1"/>
</dbReference>
<dbReference type="CDD" id="cd07035">
    <property type="entry name" value="TPP_PYR_POX_like"/>
    <property type="match status" value="1"/>
</dbReference>
<evidence type="ECO:0000256" key="1">
    <source>
        <dbReference type="ARBA" id="ARBA00007812"/>
    </source>
</evidence>
<dbReference type="InterPro" id="IPR012000">
    <property type="entry name" value="Thiamin_PyroP_enz_cen_dom"/>
</dbReference>
<evidence type="ECO:0000259" key="4">
    <source>
        <dbReference type="Pfam" id="PF00205"/>
    </source>
</evidence>
<evidence type="ECO:0000259" key="6">
    <source>
        <dbReference type="Pfam" id="PF02776"/>
    </source>
</evidence>
<dbReference type="InterPro" id="IPR029061">
    <property type="entry name" value="THDP-binding"/>
</dbReference>
<dbReference type="Pfam" id="PF00205">
    <property type="entry name" value="TPP_enzyme_M"/>
    <property type="match status" value="1"/>
</dbReference>
<dbReference type="InterPro" id="IPR011766">
    <property type="entry name" value="TPP_enzyme_TPP-bd"/>
</dbReference>
<dbReference type="PANTHER" id="PTHR18968:SF13">
    <property type="entry name" value="ACETOLACTATE SYNTHASE CATALYTIC SUBUNIT, MITOCHONDRIAL"/>
    <property type="match status" value="1"/>
</dbReference>
<gene>
    <name evidence="7" type="ORF">JMJ55_02385</name>
</gene>
<dbReference type="PANTHER" id="PTHR18968">
    <property type="entry name" value="THIAMINE PYROPHOSPHATE ENZYMES"/>
    <property type="match status" value="1"/>
</dbReference>
<feature type="domain" description="Thiamine pyrophosphate enzyme TPP-binding" evidence="5">
    <location>
        <begin position="410"/>
        <end position="560"/>
    </location>
</feature>
<dbReference type="Gene3D" id="3.40.50.970">
    <property type="match status" value="2"/>
</dbReference>
<accession>A0ABS1UXF1</accession>
<comment type="caution">
    <text evidence="7">The sequence shown here is derived from an EMBL/GenBank/DDBJ whole genome shotgun (WGS) entry which is preliminary data.</text>
</comment>
<dbReference type="Pfam" id="PF02776">
    <property type="entry name" value="TPP_enzyme_N"/>
    <property type="match status" value="1"/>
</dbReference>
<feature type="domain" description="Thiamine pyrophosphate enzyme N-terminal TPP-binding" evidence="6">
    <location>
        <begin position="13"/>
        <end position="125"/>
    </location>
</feature>
<dbReference type="InterPro" id="IPR045229">
    <property type="entry name" value="TPP_enz"/>
</dbReference>
<dbReference type="InterPro" id="IPR029035">
    <property type="entry name" value="DHS-like_NAD/FAD-binding_dom"/>
</dbReference>
<dbReference type="Pfam" id="PF02775">
    <property type="entry name" value="TPP_enzyme_C"/>
    <property type="match status" value="1"/>
</dbReference>
<dbReference type="SUPFAM" id="SSF52467">
    <property type="entry name" value="DHS-like NAD/FAD-binding domain"/>
    <property type="match status" value="1"/>
</dbReference>
<dbReference type="EMBL" id="JAEUXJ010000001">
    <property type="protein sequence ID" value="MBL6454153.1"/>
    <property type="molecule type" value="Genomic_DNA"/>
</dbReference>
<evidence type="ECO:0000256" key="3">
    <source>
        <dbReference type="RuleBase" id="RU362132"/>
    </source>
</evidence>
<keyword evidence="8" id="KW-1185">Reference proteome</keyword>